<evidence type="ECO:0000313" key="4">
    <source>
        <dbReference type="EMBL" id="KAK2553469.1"/>
    </source>
</evidence>
<feature type="signal peptide" evidence="2">
    <location>
        <begin position="1"/>
        <end position="25"/>
    </location>
</feature>
<feature type="region of interest" description="Disordered" evidence="1">
    <location>
        <begin position="537"/>
        <end position="566"/>
    </location>
</feature>
<dbReference type="CDD" id="cd22744">
    <property type="entry name" value="OTU"/>
    <property type="match status" value="1"/>
</dbReference>
<comment type="caution">
    <text evidence="4">The sequence shown here is derived from an EMBL/GenBank/DDBJ whole genome shotgun (WGS) entry which is preliminary data.</text>
</comment>
<name>A0AAD9Q2F1_ACRCE</name>
<dbReference type="Gene3D" id="3.90.70.80">
    <property type="match status" value="1"/>
</dbReference>
<dbReference type="Pfam" id="PF02338">
    <property type="entry name" value="OTU"/>
    <property type="match status" value="1"/>
</dbReference>
<dbReference type="PANTHER" id="PTHR24401:SF29">
    <property type="entry name" value="SI:CH211-243P7.3-RELATED"/>
    <property type="match status" value="1"/>
</dbReference>
<dbReference type="SUPFAM" id="SSF54001">
    <property type="entry name" value="Cysteine proteinases"/>
    <property type="match status" value="1"/>
</dbReference>
<evidence type="ECO:0000256" key="2">
    <source>
        <dbReference type="SAM" id="SignalP"/>
    </source>
</evidence>
<evidence type="ECO:0000259" key="3">
    <source>
        <dbReference type="PROSITE" id="PS50802"/>
    </source>
</evidence>
<dbReference type="InterPro" id="IPR046616">
    <property type="entry name" value="DUF6729"/>
</dbReference>
<evidence type="ECO:0000256" key="1">
    <source>
        <dbReference type="SAM" id="MobiDB-lite"/>
    </source>
</evidence>
<feature type="compositionally biased region" description="Basic and acidic residues" evidence="1">
    <location>
        <begin position="556"/>
        <end position="566"/>
    </location>
</feature>
<dbReference type="InterPro" id="IPR038765">
    <property type="entry name" value="Papain-like_cys_pep_sf"/>
</dbReference>
<reference evidence="4" key="2">
    <citation type="journal article" date="2023" name="Science">
        <title>Genomic signatures of disease resistance in endangered staghorn corals.</title>
        <authorList>
            <person name="Vollmer S.V."/>
            <person name="Selwyn J.D."/>
            <person name="Despard B.A."/>
            <person name="Roesel C.L."/>
        </authorList>
    </citation>
    <scope>NUCLEOTIDE SEQUENCE</scope>
    <source>
        <strain evidence="4">K2</strain>
    </source>
</reference>
<dbReference type="PANTHER" id="PTHR24401">
    <property type="entry name" value="SI:CH211-243P7.3-RELATED"/>
    <property type="match status" value="1"/>
</dbReference>
<keyword evidence="2" id="KW-0732">Signal</keyword>
<dbReference type="PROSITE" id="PS50802">
    <property type="entry name" value="OTU"/>
    <property type="match status" value="1"/>
</dbReference>
<dbReference type="EMBL" id="JARQWQ010000077">
    <property type="protein sequence ID" value="KAK2553469.1"/>
    <property type="molecule type" value="Genomic_DNA"/>
</dbReference>
<keyword evidence="5" id="KW-1185">Reference proteome</keyword>
<reference evidence="4" key="1">
    <citation type="journal article" date="2023" name="G3 (Bethesda)">
        <title>Whole genome assembly and annotation of the endangered Caribbean coral Acropora cervicornis.</title>
        <authorList>
            <person name="Selwyn J.D."/>
            <person name="Vollmer S.V."/>
        </authorList>
    </citation>
    <scope>NUCLEOTIDE SEQUENCE</scope>
    <source>
        <strain evidence="4">K2</strain>
    </source>
</reference>
<dbReference type="InterPro" id="IPR003323">
    <property type="entry name" value="OTU_dom"/>
</dbReference>
<feature type="compositionally biased region" description="Polar residues" evidence="1">
    <location>
        <begin position="545"/>
        <end position="555"/>
    </location>
</feature>
<dbReference type="Pfam" id="PF20499">
    <property type="entry name" value="DUF6729"/>
    <property type="match status" value="1"/>
</dbReference>
<gene>
    <name evidence="4" type="ORF">P5673_025228</name>
</gene>
<protein>
    <recommendedName>
        <fullName evidence="3">OTU domain-containing protein</fullName>
    </recommendedName>
</protein>
<dbReference type="AlphaFoldDB" id="A0AAD9Q2F1"/>
<dbReference type="Proteomes" id="UP001249851">
    <property type="component" value="Unassembled WGS sequence"/>
</dbReference>
<sequence>MSFNLSSKAMYVLIFLLLLLNHTLGIQLHDAGEVERYIKKLIEEFKVKPQDSKFSSVIHPPFPIDASSKSEFFFPKVLIWSPREHFGIPMKCPVHGNRLLPLKWTNSVSGVKDHDARLVYDIQGNIILVQRIYYCVRGRICHSLRSTSPDVLNCLPCSIQAYFPIELFQRSGCTKNMLQYIETQVLQGVNFLKISEGLASLHFQAFCRQRLVYLTAASENSNLAVQNNSSCYEFYSNPLFAFPSNDQTMNLFLNAFKKKQHLYEMDMKRVTATALSCDHTFKICRNIGLVRDEDNKFITQFNQLFIALNEKGEVLAWKPTKSTSFSEIEDVLLDVKKRLELADSKLDVICVDDCCRVRNKYTLIFPDVEVKLDVFHACQRVVRTISPTNALYRDILKNFSQIFREDDDQGELGVKSTPKNHKIERNLNTFLERWTNVPSSPLTRSTLEEIENLRCHIAKGCLSDIPAGYGTERNEQLHRLLNRSLISGATRISTELAIALLTILLHYHTKKASSSYHLCNNRIKPIIPVDVSNDSKETLSESKSKNAVCTSTVQEKGSDRPHNPTGARDKVIVVMADNIEDVCNEAIAGVILKNAYNLKETIEKTAEQSCSRSFNALDMLGISKMSDVLCIEDNNYEQDPTINSHMMNLERQLAGFGLQIDPIQRDGDCAFRSVIREITKRASDNNDITRHMEVLQLSTLDEDEATFALRQLFVEELSDDNCSYRNFLTGSKEEIAGKANEFRTTGVFDRELGDVVMKACSNILRVPIMVITSSQSVPYVPFFPEDPLSNDPIYVAYHYYGAGHYDATSTMTTGANPEEEHTPDAKKRNDKCYCGRKAKSRFVHFCTSDEKNKSRCPCVINKRFCSPTCRCLNCINRVIPKESKGDRKCRCGEFMRNSKTSKGITKTCADIPGARRTKCPCYASKQACNEKCSCHNCENEYGKRESKGSVIREKRKAKCTSSPSSVKRKRATEYHREHGIDIKHGTWTLLETCILESVESFLLSTSIVPSVHNVTVLYNYIVDSLSSSRNNLSVSSKTIEQVNGKLIFTRKRQETLKNLLYGIAVMAM</sequence>
<accession>A0AAD9Q2F1</accession>
<feature type="domain" description="OTU" evidence="3">
    <location>
        <begin position="658"/>
        <end position="811"/>
    </location>
</feature>
<feature type="chain" id="PRO_5042038905" description="OTU domain-containing protein" evidence="2">
    <location>
        <begin position="26"/>
        <end position="1068"/>
    </location>
</feature>
<evidence type="ECO:0000313" key="5">
    <source>
        <dbReference type="Proteomes" id="UP001249851"/>
    </source>
</evidence>
<organism evidence="4 5">
    <name type="scientific">Acropora cervicornis</name>
    <name type="common">Staghorn coral</name>
    <dbReference type="NCBI Taxonomy" id="6130"/>
    <lineage>
        <taxon>Eukaryota</taxon>
        <taxon>Metazoa</taxon>
        <taxon>Cnidaria</taxon>
        <taxon>Anthozoa</taxon>
        <taxon>Hexacorallia</taxon>
        <taxon>Scleractinia</taxon>
        <taxon>Astrocoeniina</taxon>
        <taxon>Acroporidae</taxon>
        <taxon>Acropora</taxon>
    </lineage>
</organism>
<proteinExistence type="predicted"/>